<organism evidence="2 3">
    <name type="scientific">Gilvimarinus xylanilyticus</name>
    <dbReference type="NCBI Taxonomy" id="2944139"/>
    <lineage>
        <taxon>Bacteria</taxon>
        <taxon>Pseudomonadati</taxon>
        <taxon>Pseudomonadota</taxon>
        <taxon>Gammaproteobacteria</taxon>
        <taxon>Cellvibrionales</taxon>
        <taxon>Cellvibrionaceae</taxon>
        <taxon>Gilvimarinus</taxon>
    </lineage>
</organism>
<protein>
    <recommendedName>
        <fullName evidence="4">DUF4488 domain-containing protein</fullName>
    </recommendedName>
</protein>
<dbReference type="RefSeq" id="WP_253967982.1">
    <property type="nucleotide sequence ID" value="NZ_JAMFTH010000002.1"/>
</dbReference>
<keyword evidence="3" id="KW-1185">Reference proteome</keyword>
<dbReference type="Proteomes" id="UP001139319">
    <property type="component" value="Unassembled WGS sequence"/>
</dbReference>
<proteinExistence type="predicted"/>
<dbReference type="EMBL" id="JAMFTH010000002">
    <property type="protein sequence ID" value="MCP8899695.1"/>
    <property type="molecule type" value="Genomic_DNA"/>
</dbReference>
<gene>
    <name evidence="2" type="ORF">M6D89_10320</name>
</gene>
<evidence type="ECO:0008006" key="4">
    <source>
        <dbReference type="Google" id="ProtNLM"/>
    </source>
</evidence>
<comment type="caution">
    <text evidence="2">The sequence shown here is derived from an EMBL/GenBank/DDBJ whole genome shotgun (WGS) entry which is preliminary data.</text>
</comment>
<reference evidence="2" key="2">
    <citation type="submission" date="2023-01" db="EMBL/GenBank/DDBJ databases">
        <title>Gilvimarinus xylanilyticus HB14 isolated from Caulerpa lentillifera aquaculture base in Hainan, China.</title>
        <authorList>
            <person name="Zhang Y.-J."/>
        </authorList>
    </citation>
    <scope>NUCLEOTIDE SEQUENCE</scope>
    <source>
        <strain evidence="2">HB14</strain>
    </source>
</reference>
<evidence type="ECO:0000313" key="2">
    <source>
        <dbReference type="EMBL" id="MCP8899695.1"/>
    </source>
</evidence>
<evidence type="ECO:0000256" key="1">
    <source>
        <dbReference type="SAM" id="SignalP"/>
    </source>
</evidence>
<dbReference type="Gene3D" id="2.40.128.490">
    <property type="entry name" value="Uncharacterised protein PF14869, DUF4488"/>
    <property type="match status" value="1"/>
</dbReference>
<reference evidence="2" key="1">
    <citation type="submission" date="2022-05" db="EMBL/GenBank/DDBJ databases">
        <authorList>
            <person name="Sun H.-N."/>
        </authorList>
    </citation>
    <scope>NUCLEOTIDE SEQUENCE</scope>
    <source>
        <strain evidence="2">HB14</strain>
    </source>
</reference>
<keyword evidence="1" id="KW-0732">Signal</keyword>
<dbReference type="AlphaFoldDB" id="A0A9X2HX10"/>
<evidence type="ECO:0000313" key="3">
    <source>
        <dbReference type="Proteomes" id="UP001139319"/>
    </source>
</evidence>
<feature type="signal peptide" evidence="1">
    <location>
        <begin position="1"/>
        <end position="20"/>
    </location>
</feature>
<accession>A0A9X2HX10</accession>
<feature type="chain" id="PRO_5040770920" description="DUF4488 domain-containing protein" evidence="1">
    <location>
        <begin position="21"/>
        <end position="136"/>
    </location>
</feature>
<name>A0A9X2HX10_9GAMM</name>
<sequence>MKLSTLFLLLSILINLPANAAEPSELSGTWELVNGYIIDSEGKKIAYDLEAMVSRKVLTTTDYGFVSRKGGEFWAASTGTYLVEGNQYTEKPELLSYPLEAGATYTFTFEIEGDNWYTQRFEKGEPVEQEHWRRLR</sequence>